<dbReference type="InterPro" id="IPR006059">
    <property type="entry name" value="SBP"/>
</dbReference>
<dbReference type="Proteomes" id="UP001205311">
    <property type="component" value="Unassembled WGS sequence"/>
</dbReference>
<comment type="caution">
    <text evidence="1">The sequence shown here is derived from an EMBL/GenBank/DDBJ whole genome shotgun (WGS) entry which is preliminary data.</text>
</comment>
<dbReference type="InterPro" id="IPR050490">
    <property type="entry name" value="Bact_solute-bd_prot1"/>
</dbReference>
<organism evidence="1 2">
    <name type="scientific">Streptoalloteichus tenebrarius (strain ATCC 17920 / DSM 40477 / JCM 4838 / CBS 697.72 / NBRC 16177 / NCIMB 11028 / NRRL B-12390 / A12253. 1 / ISP 5477)</name>
    <name type="common">Streptomyces tenebrarius</name>
    <dbReference type="NCBI Taxonomy" id="1933"/>
    <lineage>
        <taxon>Bacteria</taxon>
        <taxon>Bacillati</taxon>
        <taxon>Actinomycetota</taxon>
        <taxon>Actinomycetes</taxon>
        <taxon>Pseudonocardiales</taxon>
        <taxon>Pseudonocardiaceae</taxon>
        <taxon>Streptoalloteichus</taxon>
    </lineage>
</organism>
<keyword evidence="2" id="KW-1185">Reference proteome</keyword>
<dbReference type="PROSITE" id="PS51257">
    <property type="entry name" value="PROKAR_LIPOPROTEIN"/>
    <property type="match status" value="1"/>
</dbReference>
<protein>
    <submittedName>
        <fullName evidence="1">Carbohydrate ABC transporter substrate-binding protein, CUT1 family (TC 3.A.1.1.-)</fullName>
    </submittedName>
</protein>
<proteinExistence type="predicted"/>
<evidence type="ECO:0000313" key="1">
    <source>
        <dbReference type="EMBL" id="MCP2259065.1"/>
    </source>
</evidence>
<accession>A0ABT1HU63</accession>
<dbReference type="PANTHER" id="PTHR43649:SF12">
    <property type="entry name" value="DIACETYLCHITOBIOSE BINDING PROTEIN DASA"/>
    <property type="match status" value="1"/>
</dbReference>
<dbReference type="EMBL" id="JAMTCP010000013">
    <property type="protein sequence ID" value="MCP2259065.1"/>
    <property type="molecule type" value="Genomic_DNA"/>
</dbReference>
<sequence>MARWGRARTAVTLLVVAVATVLLSVSACVPGARSAAARPADRAPQEVRTDLSALGQVTLVVWDQEVRGGQEKQITALNAAFQRRHPNIRVHRVARAFADLRDTSRLALTGEEPPDVLQVNNGRQDLGAFVRAGLLRPLTGEAAAYGWERRFPEQVLRLARYPDAGDQIGEGRLYGLPQTGELVGLFYNRTMLAELGLRPPRTWSEFDAALEAARRAGRLPIQFGNLDKMPGIHLLGFALHRFATPEDETALATGRPEASWSTPAAGAAARLLAEWVDRGYLTPGFAGVHPDDAWAAFGRGEGLFHVGGSWLVPELQAAMGDNVGFLLPPARDEGGAPARPVVTGGPGLPFAVSARTRHPDAAAAYLDFVTSPEAMAVLADTRILPAMPPSANRPADLFGDAVTAWETTAKSGVLVPYLDYATPTAYETIGDAVERLLAKATSVQAFLETLQADRDNDRGGR</sequence>
<evidence type="ECO:0000313" key="2">
    <source>
        <dbReference type="Proteomes" id="UP001205311"/>
    </source>
</evidence>
<name>A0ABT1HU63_STRSD</name>
<dbReference type="SUPFAM" id="SSF53850">
    <property type="entry name" value="Periplasmic binding protein-like II"/>
    <property type="match status" value="1"/>
</dbReference>
<reference evidence="1 2" key="1">
    <citation type="submission" date="2022-06" db="EMBL/GenBank/DDBJ databases">
        <title>Genomic Encyclopedia of Archaeal and Bacterial Type Strains, Phase II (KMG-II): from individual species to whole genera.</title>
        <authorList>
            <person name="Goeker M."/>
        </authorList>
    </citation>
    <scope>NUCLEOTIDE SEQUENCE [LARGE SCALE GENOMIC DNA]</scope>
    <source>
        <strain evidence="1 2">DSM 40477</strain>
    </source>
</reference>
<dbReference type="PANTHER" id="PTHR43649">
    <property type="entry name" value="ARABINOSE-BINDING PROTEIN-RELATED"/>
    <property type="match status" value="1"/>
</dbReference>
<dbReference type="RefSeq" id="WP_253669975.1">
    <property type="nucleotide sequence ID" value="NZ_JAMTCP010000013.1"/>
</dbReference>
<dbReference type="Pfam" id="PF13416">
    <property type="entry name" value="SBP_bac_8"/>
    <property type="match status" value="1"/>
</dbReference>
<gene>
    <name evidence="1" type="ORF">LX15_002766</name>
</gene>
<dbReference type="Gene3D" id="3.40.190.10">
    <property type="entry name" value="Periplasmic binding protein-like II"/>
    <property type="match status" value="1"/>
</dbReference>